<dbReference type="EMBL" id="JAZIBG010000036">
    <property type="protein sequence ID" value="MEF7615878.1"/>
    <property type="molecule type" value="Genomic_DNA"/>
</dbReference>
<name>A0AAW9QHQ6_9BURK</name>
<reference evidence="4 5" key="1">
    <citation type="submission" date="2024-02" db="EMBL/GenBank/DDBJ databases">
        <title>Genome sequence of Aquincola sp. MAHUQ-54.</title>
        <authorList>
            <person name="Huq M.A."/>
        </authorList>
    </citation>
    <scope>NUCLEOTIDE SEQUENCE [LARGE SCALE GENOMIC DNA]</scope>
    <source>
        <strain evidence="4 5">MAHUQ-54</strain>
    </source>
</reference>
<keyword evidence="1" id="KW-0560">Oxidoreductase</keyword>
<protein>
    <submittedName>
        <fullName evidence="4">Aldehyde dehydrogenase family protein</fullName>
    </submittedName>
</protein>
<accession>A0AAW9QHQ6</accession>
<dbReference type="Proteomes" id="UP001336250">
    <property type="component" value="Unassembled WGS sequence"/>
</dbReference>
<comment type="caution">
    <text evidence="4">The sequence shown here is derived from an EMBL/GenBank/DDBJ whole genome shotgun (WGS) entry which is preliminary data.</text>
</comment>
<keyword evidence="5" id="KW-1185">Reference proteome</keyword>
<evidence type="ECO:0000313" key="5">
    <source>
        <dbReference type="Proteomes" id="UP001336250"/>
    </source>
</evidence>
<feature type="domain" description="Aldehyde dehydrogenase" evidence="3">
    <location>
        <begin position="2"/>
        <end position="67"/>
    </location>
</feature>
<proteinExistence type="predicted"/>
<evidence type="ECO:0000313" key="4">
    <source>
        <dbReference type="EMBL" id="MEF7615878.1"/>
    </source>
</evidence>
<gene>
    <name evidence="4" type="ORF">V4F39_18330</name>
</gene>
<dbReference type="PANTHER" id="PTHR11699">
    <property type="entry name" value="ALDEHYDE DEHYDROGENASE-RELATED"/>
    <property type="match status" value="1"/>
</dbReference>
<dbReference type="Pfam" id="PF00171">
    <property type="entry name" value="Aldedh"/>
    <property type="match status" value="1"/>
</dbReference>
<dbReference type="InterPro" id="IPR016163">
    <property type="entry name" value="Ald_DH_C"/>
</dbReference>
<dbReference type="Gene3D" id="3.40.309.10">
    <property type="entry name" value="Aldehyde Dehydrogenase, Chain A, domain 2"/>
    <property type="match status" value="1"/>
</dbReference>
<organism evidence="4 5">
    <name type="scientific">Aquincola agrisoli</name>
    <dbReference type="NCBI Taxonomy" id="3119538"/>
    <lineage>
        <taxon>Bacteria</taxon>
        <taxon>Pseudomonadati</taxon>
        <taxon>Pseudomonadota</taxon>
        <taxon>Betaproteobacteria</taxon>
        <taxon>Burkholderiales</taxon>
        <taxon>Sphaerotilaceae</taxon>
        <taxon>Aquincola</taxon>
    </lineage>
</organism>
<dbReference type="GO" id="GO:0016620">
    <property type="term" value="F:oxidoreductase activity, acting on the aldehyde or oxo group of donors, NAD or NADP as acceptor"/>
    <property type="evidence" value="ECO:0007669"/>
    <property type="project" value="InterPro"/>
</dbReference>
<dbReference type="AlphaFoldDB" id="A0AAW9QHQ6"/>
<dbReference type="Gene3D" id="3.40.605.10">
    <property type="entry name" value="Aldehyde Dehydrogenase, Chain A, domain 1"/>
    <property type="match status" value="1"/>
</dbReference>
<dbReference type="SUPFAM" id="SSF53720">
    <property type="entry name" value="ALDH-like"/>
    <property type="match status" value="1"/>
</dbReference>
<dbReference type="RefSeq" id="WP_332291567.1">
    <property type="nucleotide sequence ID" value="NZ_JAZIBG010000036.1"/>
</dbReference>
<sequence>MAEANRLPYGLAAYAFTESARTAVRVGNELEAGMIRINHAQMIVCELPFGGIKDSGHGSEGGPKASRATSAPSCRRHPRGCEDGRLVAAGAVDPLAVDEEMERVELRGHLISFALHAQIDEAGAS</sequence>
<feature type="region of interest" description="Disordered" evidence="2">
    <location>
        <begin position="55"/>
        <end position="79"/>
    </location>
</feature>
<evidence type="ECO:0000256" key="2">
    <source>
        <dbReference type="SAM" id="MobiDB-lite"/>
    </source>
</evidence>
<evidence type="ECO:0000256" key="1">
    <source>
        <dbReference type="ARBA" id="ARBA00023002"/>
    </source>
</evidence>
<dbReference type="InterPro" id="IPR016161">
    <property type="entry name" value="Ald_DH/histidinol_DH"/>
</dbReference>
<dbReference type="InterPro" id="IPR016162">
    <property type="entry name" value="Ald_DH_N"/>
</dbReference>
<evidence type="ECO:0000259" key="3">
    <source>
        <dbReference type="Pfam" id="PF00171"/>
    </source>
</evidence>
<dbReference type="InterPro" id="IPR015590">
    <property type="entry name" value="Aldehyde_DH_dom"/>
</dbReference>